<dbReference type="AlphaFoldDB" id="A0A0F9RQM1"/>
<gene>
    <name evidence="1" type="ORF">LCGC14_0615120</name>
</gene>
<accession>A0A0F9RQM1</accession>
<comment type="caution">
    <text evidence="1">The sequence shown here is derived from an EMBL/GenBank/DDBJ whole genome shotgun (WGS) entry which is preliminary data.</text>
</comment>
<sequence length="62" mass="7316">MKQYIIGKKLKLNKRMKEKWVPELGYHIREGETVSGFLKRIEENILRAMKYMGETSTTRGAK</sequence>
<evidence type="ECO:0000313" key="1">
    <source>
        <dbReference type="EMBL" id="KKN52162.1"/>
    </source>
</evidence>
<name>A0A0F9RQM1_9ZZZZ</name>
<organism evidence="1">
    <name type="scientific">marine sediment metagenome</name>
    <dbReference type="NCBI Taxonomy" id="412755"/>
    <lineage>
        <taxon>unclassified sequences</taxon>
        <taxon>metagenomes</taxon>
        <taxon>ecological metagenomes</taxon>
    </lineage>
</organism>
<proteinExistence type="predicted"/>
<protein>
    <submittedName>
        <fullName evidence="1">Uncharacterized protein</fullName>
    </submittedName>
</protein>
<reference evidence="1" key="1">
    <citation type="journal article" date="2015" name="Nature">
        <title>Complex archaea that bridge the gap between prokaryotes and eukaryotes.</title>
        <authorList>
            <person name="Spang A."/>
            <person name="Saw J.H."/>
            <person name="Jorgensen S.L."/>
            <person name="Zaremba-Niedzwiedzka K."/>
            <person name="Martijn J."/>
            <person name="Lind A.E."/>
            <person name="van Eijk R."/>
            <person name="Schleper C."/>
            <person name="Guy L."/>
            <person name="Ettema T.J."/>
        </authorList>
    </citation>
    <scope>NUCLEOTIDE SEQUENCE</scope>
</reference>
<dbReference type="EMBL" id="LAZR01001030">
    <property type="protein sequence ID" value="KKN52162.1"/>
    <property type="molecule type" value="Genomic_DNA"/>
</dbReference>